<evidence type="ECO:0000313" key="1">
    <source>
        <dbReference type="EMBL" id="MBS4104407.1"/>
    </source>
</evidence>
<accession>A0ABS5NL87</accession>
<name>A0ABS5NL87_TSUPA</name>
<proteinExistence type="predicted"/>
<dbReference type="EMBL" id="JAGXOE010000174">
    <property type="protein sequence ID" value="MBS4104407.1"/>
    <property type="molecule type" value="Genomic_DNA"/>
</dbReference>
<reference evidence="1 2" key="1">
    <citation type="submission" date="2021-04" db="EMBL/GenBank/DDBJ databases">
        <title>Whole genome sequence analysis of a thiophenic sulfur metabolizing bacteria.</title>
        <authorList>
            <person name="Akhtar N."/>
            <person name="Akram J."/>
            <person name="Aslam A."/>
        </authorList>
    </citation>
    <scope>NUCLEOTIDE SEQUENCE [LARGE SCALE GENOMIC DNA]</scope>
    <source>
        <strain evidence="1 2">3OW</strain>
    </source>
</reference>
<dbReference type="RefSeq" id="WP_212555436.1">
    <property type="nucleotide sequence ID" value="NZ_JAGXOE010000174.1"/>
</dbReference>
<evidence type="ECO:0000313" key="2">
    <source>
        <dbReference type="Proteomes" id="UP000676853"/>
    </source>
</evidence>
<organism evidence="1 2">
    <name type="scientific">Tsukamurella paurometabola</name>
    <name type="common">Corynebacterium paurometabolum</name>
    <dbReference type="NCBI Taxonomy" id="2061"/>
    <lineage>
        <taxon>Bacteria</taxon>
        <taxon>Bacillati</taxon>
        <taxon>Actinomycetota</taxon>
        <taxon>Actinomycetes</taxon>
        <taxon>Mycobacteriales</taxon>
        <taxon>Tsukamurellaceae</taxon>
        <taxon>Tsukamurella</taxon>
    </lineage>
</organism>
<comment type="caution">
    <text evidence="1">The sequence shown here is derived from an EMBL/GenBank/DDBJ whole genome shotgun (WGS) entry which is preliminary data.</text>
</comment>
<gene>
    <name evidence="1" type="ORF">KFZ73_24660</name>
</gene>
<keyword evidence="2" id="KW-1185">Reference proteome</keyword>
<evidence type="ECO:0008006" key="3">
    <source>
        <dbReference type="Google" id="ProtNLM"/>
    </source>
</evidence>
<sequence>AGIAAAGAILAPALWRRAPAALPAPVIGEATVTAPSGTADGTHEPAPALVPGSAAWRHTAAAGGTLTECQCTCGQAA</sequence>
<dbReference type="Proteomes" id="UP000676853">
    <property type="component" value="Unassembled WGS sequence"/>
</dbReference>
<feature type="non-terminal residue" evidence="1">
    <location>
        <position position="1"/>
    </location>
</feature>
<protein>
    <recommendedName>
        <fullName evidence="3">MFS transporter</fullName>
    </recommendedName>
</protein>